<keyword evidence="2" id="KW-1185">Reference proteome</keyword>
<dbReference type="Proteomes" id="UP000033514">
    <property type="component" value="Unassembled WGS sequence"/>
</dbReference>
<dbReference type="AlphaFoldDB" id="A0A0F5L9G8"/>
<protein>
    <submittedName>
        <fullName evidence="1">Uncharacterized protein</fullName>
    </submittedName>
</protein>
<dbReference type="OrthoDB" id="9791520at2"/>
<dbReference type="EMBL" id="LAJG01000016">
    <property type="protein sequence ID" value="KKB78998.1"/>
    <property type="molecule type" value="Genomic_DNA"/>
</dbReference>
<evidence type="ECO:0000313" key="1">
    <source>
        <dbReference type="EMBL" id="KKB78998.1"/>
    </source>
</evidence>
<reference evidence="1 2" key="1">
    <citation type="submission" date="2015-03" db="EMBL/GenBank/DDBJ databases">
        <authorList>
            <person name="Hassan Y.I."/>
            <person name="Lepp D."/>
            <person name="Zhou T."/>
        </authorList>
    </citation>
    <scope>NUCLEOTIDE SEQUENCE [LARGE SCALE GENOMIC DNA]</scope>
    <source>
        <strain evidence="1 2">GH2-10</strain>
    </source>
</reference>
<name>A0A0F5L9G8_9HYPH</name>
<evidence type="ECO:0000313" key="2">
    <source>
        <dbReference type="Proteomes" id="UP000033514"/>
    </source>
</evidence>
<organism evidence="1 2">
    <name type="scientific">Devosia soli</name>
    <dbReference type="NCBI Taxonomy" id="361041"/>
    <lineage>
        <taxon>Bacteria</taxon>
        <taxon>Pseudomonadati</taxon>
        <taxon>Pseudomonadota</taxon>
        <taxon>Alphaproteobacteria</taxon>
        <taxon>Hyphomicrobiales</taxon>
        <taxon>Devosiaceae</taxon>
        <taxon>Devosia</taxon>
    </lineage>
</organism>
<accession>A0A0F5L9G8</accession>
<gene>
    <name evidence="1" type="ORF">VW35_08950</name>
</gene>
<comment type="caution">
    <text evidence="1">The sequence shown here is derived from an EMBL/GenBank/DDBJ whole genome shotgun (WGS) entry which is preliminary data.</text>
</comment>
<sequence>MLVLENGKATNRQVTFSDWPAYRVIVTEGIQEGDASVVDPTGIADCQSVVAQWHGLWPQHRLSLTSGQTIHAC</sequence>
<proteinExistence type="predicted"/>